<accession>F7B1W2</accession>
<dbReference type="InterPro" id="IPR014760">
    <property type="entry name" value="Serum_albumin_N"/>
</dbReference>
<dbReference type="FunCoup" id="F7B1W2">
    <property type="interactions" value="43"/>
</dbReference>
<keyword evidence="5" id="KW-1015">Disulfide bond</keyword>
<dbReference type="Bgee" id="ENSOANG00000006907">
    <property type="expression patterns" value="Expressed in liver and 2 other cell types or tissues"/>
</dbReference>
<dbReference type="RefSeq" id="XP_001511450.3">
    <property type="nucleotide sequence ID" value="XM_001511400.6"/>
</dbReference>
<feature type="domain" description="Albumin" evidence="7">
    <location>
        <begin position="18"/>
        <end position="207"/>
    </location>
</feature>
<dbReference type="AlphaFoldDB" id="F7B1W2"/>
<dbReference type="Ensembl" id="ENSOANT00000032405.2">
    <property type="protein sequence ID" value="ENSOANP00000028609.2"/>
    <property type="gene ID" value="ENSOANG00000006907.4"/>
</dbReference>
<keyword evidence="9" id="KW-1185">Reference proteome</keyword>
<reference evidence="8" key="2">
    <citation type="submission" date="2025-08" db="UniProtKB">
        <authorList>
            <consortium name="Ensembl"/>
        </authorList>
    </citation>
    <scope>IDENTIFICATION</scope>
    <source>
        <strain evidence="8">Glennie</strain>
    </source>
</reference>
<dbReference type="FunFam" id="1.10.246.10:FF:000002">
    <property type="entry name" value="Serum albumin"/>
    <property type="match status" value="2"/>
</dbReference>
<dbReference type="GO" id="GO:0031667">
    <property type="term" value="P:response to nutrient levels"/>
    <property type="evidence" value="ECO:0000318"/>
    <property type="project" value="GO_Central"/>
</dbReference>
<dbReference type="SMART" id="SM00103">
    <property type="entry name" value="ALBUMIN"/>
    <property type="match status" value="3"/>
</dbReference>
<dbReference type="InterPro" id="IPR020858">
    <property type="entry name" value="Serum_albumin-like"/>
</dbReference>
<dbReference type="OMA" id="MCAGKEL"/>
<dbReference type="InterPro" id="IPR020857">
    <property type="entry name" value="Serum_albumin_CS"/>
</dbReference>
<dbReference type="eggNOG" id="ENOG502R7EA">
    <property type="taxonomic scope" value="Eukaryota"/>
</dbReference>
<evidence type="ECO:0000256" key="2">
    <source>
        <dbReference type="ARBA" id="ARBA00022525"/>
    </source>
</evidence>
<evidence type="ECO:0000256" key="1">
    <source>
        <dbReference type="ARBA" id="ARBA00004613"/>
    </source>
</evidence>
<keyword evidence="4" id="KW-0677">Repeat</keyword>
<dbReference type="HOGENOM" id="CLU_030161_1_0_1"/>
<dbReference type="PANTHER" id="PTHR11385:SF14">
    <property type="entry name" value="AFAMIN"/>
    <property type="match status" value="1"/>
</dbReference>
<feature type="chain" id="PRO_5027669517" description="Albumin domain-containing protein" evidence="6">
    <location>
        <begin position="26"/>
        <end position="602"/>
    </location>
</feature>
<dbReference type="InterPro" id="IPR000264">
    <property type="entry name" value="ALB/AFP/VDB"/>
</dbReference>
<dbReference type="InterPro" id="IPR021177">
    <property type="entry name" value="Serum_albumin/AFP/Afamin"/>
</dbReference>
<proteinExistence type="predicted"/>
<keyword evidence="2" id="KW-0964">Secreted</keyword>
<dbReference type="PRINTS" id="PR00803">
    <property type="entry name" value="AFETOPROTEIN"/>
</dbReference>
<feature type="signal peptide" evidence="6">
    <location>
        <begin position="1"/>
        <end position="25"/>
    </location>
</feature>
<dbReference type="Pfam" id="PF00273">
    <property type="entry name" value="Serum_albumin"/>
    <property type="match status" value="3"/>
</dbReference>
<gene>
    <name evidence="8" type="primary">LOC100080576</name>
</gene>
<evidence type="ECO:0000256" key="3">
    <source>
        <dbReference type="ARBA" id="ARBA00022729"/>
    </source>
</evidence>
<protein>
    <recommendedName>
        <fullName evidence="7">Albumin domain-containing protein</fullName>
    </recommendedName>
</protein>
<dbReference type="KEGG" id="oaa:100080576"/>
<name>F7B1W2_ORNAN</name>
<dbReference type="GO" id="GO:0036094">
    <property type="term" value="F:small molecule binding"/>
    <property type="evidence" value="ECO:0000318"/>
    <property type="project" value="GO_Central"/>
</dbReference>
<dbReference type="OrthoDB" id="9875082at2759"/>
<evidence type="ECO:0000256" key="5">
    <source>
        <dbReference type="ARBA" id="ARBA00023157"/>
    </source>
</evidence>
<evidence type="ECO:0000259" key="7">
    <source>
        <dbReference type="PROSITE" id="PS51438"/>
    </source>
</evidence>
<reference evidence="8" key="3">
    <citation type="submission" date="2025-09" db="UniProtKB">
        <authorList>
            <consortium name="Ensembl"/>
        </authorList>
    </citation>
    <scope>IDENTIFICATION</scope>
    <source>
        <strain evidence="8">Glennie</strain>
    </source>
</reference>
<dbReference type="GO" id="GO:0005615">
    <property type="term" value="C:extracellular space"/>
    <property type="evidence" value="ECO:0007669"/>
    <property type="project" value="InterPro"/>
</dbReference>
<dbReference type="PROSITE" id="PS51438">
    <property type="entry name" value="ALBUMIN_2"/>
    <property type="match status" value="3"/>
</dbReference>
<dbReference type="STRING" id="9258.ENSOANP00000028609"/>
<dbReference type="Gene3D" id="1.10.246.10">
    <property type="match status" value="6"/>
</dbReference>
<evidence type="ECO:0000256" key="4">
    <source>
        <dbReference type="ARBA" id="ARBA00022737"/>
    </source>
</evidence>
<dbReference type="InParanoid" id="F7B1W2"/>
<dbReference type="PRINTS" id="PR00802">
    <property type="entry name" value="SERUMALBUMIN"/>
</dbReference>
<dbReference type="PANTHER" id="PTHR11385">
    <property type="entry name" value="SERUM ALBUMIN-RELATED"/>
    <property type="match status" value="1"/>
</dbReference>
<dbReference type="GeneID" id="100080576"/>
<evidence type="ECO:0000313" key="9">
    <source>
        <dbReference type="Proteomes" id="UP000002279"/>
    </source>
</evidence>
<keyword evidence="3 6" id="KW-0732">Signal</keyword>
<sequence length="602" mass="69158">MKWMRPVFVAVVCLLGATRFLPVNSLSDYLNATNQYIQKNVRSLTTMALAQFLQEASYEDISKMVENLVALKNRCTAQEKLPECSKTEIYLLEDEMCAGKELSEKYGYADCCSQDEKNRHRCFFLRKRVDLGFLLHYDLKPEEECKAYKDDPEAVWNQYIYEIARRQPFLYTPTLLFHAQEYEKVVQACCSEENKLQCFQTKGTLVTNDLRWIHEIHKHLCRIAMGFGKRALRSGKVLYFSQQFPKMELATLLNVMPDLLGEQDGCCEGDVIECFRSRAELVSSMCSNQKAISSQFSNCCDKPVPERGECIFRSVREDAPQDLPPTEEKFIRAQDVCQRYADKKDGFLDEFVYEYSRKHQKVSGPVIRRVLEKYQDLLEKCCQTADPHQCYSRGEEEFQKILQESQARVQEDCAHFQKLGEDLYRQKYAISFTKQAPELPLTELTVHVERKTNDAAHCCMQPDEKQTACIERSANLLYGQICGFFANRSINPGVTNCCKSFAFKEPCFPSLKVDETYTPPAFSPELFTPNEDWCQLPDMELQRKKLKLLINLVKHKPQTPDDQLQTALTDFSDVVKKCCQASGPGACFVAEGPNLIAKLQGS</sequence>
<evidence type="ECO:0000313" key="8">
    <source>
        <dbReference type="Ensembl" id="ENSOANP00000028609.2"/>
    </source>
</evidence>
<evidence type="ECO:0000256" key="6">
    <source>
        <dbReference type="SAM" id="SignalP"/>
    </source>
</evidence>
<feature type="domain" description="Albumin" evidence="7">
    <location>
        <begin position="208"/>
        <end position="400"/>
    </location>
</feature>
<dbReference type="SUPFAM" id="SSF48552">
    <property type="entry name" value="Serum albumin-like"/>
    <property type="match status" value="3"/>
</dbReference>
<dbReference type="PROSITE" id="PS00212">
    <property type="entry name" value="ALBUMIN_1"/>
    <property type="match status" value="3"/>
</dbReference>
<dbReference type="Proteomes" id="UP000002279">
    <property type="component" value="Chromosome 10"/>
</dbReference>
<feature type="domain" description="Albumin" evidence="7">
    <location>
        <begin position="401"/>
        <end position="597"/>
    </location>
</feature>
<reference evidence="8 9" key="1">
    <citation type="journal article" date="2008" name="Nature">
        <title>Genome analysis of the platypus reveals unique signatures of evolution.</title>
        <authorList>
            <person name="Warren W.C."/>
            <person name="Hillier L.W."/>
            <person name="Marshall Graves J.A."/>
            <person name="Birney E."/>
            <person name="Ponting C.P."/>
            <person name="Grutzner F."/>
            <person name="Belov K."/>
            <person name="Miller W."/>
            <person name="Clarke L."/>
            <person name="Chinwalla A.T."/>
            <person name="Yang S.P."/>
            <person name="Heger A."/>
            <person name="Locke D.P."/>
            <person name="Miethke P."/>
            <person name="Waters P.D."/>
            <person name="Veyrunes F."/>
            <person name="Fulton L."/>
            <person name="Fulton B."/>
            <person name="Graves T."/>
            <person name="Wallis J."/>
            <person name="Puente X.S."/>
            <person name="Lopez-Otin C."/>
            <person name="Ordonez G.R."/>
            <person name="Eichler E.E."/>
            <person name="Chen L."/>
            <person name="Cheng Z."/>
            <person name="Deakin J.E."/>
            <person name="Alsop A."/>
            <person name="Thompson K."/>
            <person name="Kirby P."/>
            <person name="Papenfuss A.T."/>
            <person name="Wakefield M.J."/>
            <person name="Olender T."/>
            <person name="Lancet D."/>
            <person name="Huttley G.A."/>
            <person name="Smit A.F."/>
            <person name="Pask A."/>
            <person name="Temple-Smith P."/>
            <person name="Batzer M.A."/>
            <person name="Walker J.A."/>
            <person name="Konkel M.K."/>
            <person name="Harris R.S."/>
            <person name="Whittington C.M."/>
            <person name="Wong E.S."/>
            <person name="Gemmell N.J."/>
            <person name="Buschiazzo E."/>
            <person name="Vargas Jentzsch I.M."/>
            <person name="Merkel A."/>
            <person name="Schmitz J."/>
            <person name="Zemann A."/>
            <person name="Churakov G."/>
            <person name="Kriegs J.O."/>
            <person name="Brosius J."/>
            <person name="Murchison E.P."/>
            <person name="Sachidanandam R."/>
            <person name="Smith C."/>
            <person name="Hannon G.J."/>
            <person name="Tsend-Ayush E."/>
            <person name="McMillan D."/>
            <person name="Attenborough R."/>
            <person name="Rens W."/>
            <person name="Ferguson-Smith M."/>
            <person name="Lefevre C.M."/>
            <person name="Sharp J.A."/>
            <person name="Nicholas K.R."/>
            <person name="Ray D.A."/>
            <person name="Kube M."/>
            <person name="Reinhardt R."/>
            <person name="Pringle T.H."/>
            <person name="Taylor J."/>
            <person name="Jones R.C."/>
            <person name="Nixon B."/>
            <person name="Dacheux J.L."/>
            <person name="Niwa H."/>
            <person name="Sekita Y."/>
            <person name="Huang X."/>
            <person name="Stark A."/>
            <person name="Kheradpour P."/>
            <person name="Kellis M."/>
            <person name="Flicek P."/>
            <person name="Chen Y."/>
            <person name="Webber C."/>
            <person name="Hardison R."/>
            <person name="Nelson J."/>
            <person name="Hallsworth-Pepin K."/>
            <person name="Delehaunty K."/>
            <person name="Markovic C."/>
            <person name="Minx P."/>
            <person name="Feng Y."/>
            <person name="Kremitzki C."/>
            <person name="Mitreva M."/>
            <person name="Glasscock J."/>
            <person name="Wylie T."/>
            <person name="Wohldmann P."/>
            <person name="Thiru P."/>
            <person name="Nhan M.N."/>
            <person name="Pohl C.S."/>
            <person name="Smith S.M."/>
            <person name="Hou S."/>
            <person name="Nefedov M."/>
            <person name="de Jong P.J."/>
            <person name="Renfree M.B."/>
            <person name="Mardis E.R."/>
            <person name="Wilson R.K."/>
        </authorList>
    </citation>
    <scope>NUCLEOTIDE SEQUENCE [LARGE SCALE GENOMIC DNA]</scope>
    <source>
        <strain evidence="8 9">Glennie</strain>
    </source>
</reference>
<organism evidence="8 9">
    <name type="scientific">Ornithorhynchus anatinus</name>
    <name type="common">Duckbill platypus</name>
    <dbReference type="NCBI Taxonomy" id="9258"/>
    <lineage>
        <taxon>Eukaryota</taxon>
        <taxon>Metazoa</taxon>
        <taxon>Chordata</taxon>
        <taxon>Craniata</taxon>
        <taxon>Vertebrata</taxon>
        <taxon>Euteleostomi</taxon>
        <taxon>Mammalia</taxon>
        <taxon>Monotremata</taxon>
        <taxon>Ornithorhynchidae</taxon>
        <taxon>Ornithorhynchus</taxon>
    </lineage>
</organism>
<dbReference type="GeneTree" id="ENSGT00390000000113"/>
<comment type="subcellular location">
    <subcellularLocation>
        <location evidence="1">Secreted</location>
    </subcellularLocation>
</comment>